<dbReference type="AlphaFoldDB" id="A0AAD9L4M5"/>
<reference evidence="1" key="1">
    <citation type="journal article" date="2023" name="Mol. Biol. Evol.">
        <title>Third-Generation Sequencing Reveals the Adaptive Role of the Epigenome in Three Deep-Sea Polychaetes.</title>
        <authorList>
            <person name="Perez M."/>
            <person name="Aroh O."/>
            <person name="Sun Y."/>
            <person name="Lan Y."/>
            <person name="Juniper S.K."/>
            <person name="Young C.R."/>
            <person name="Angers B."/>
            <person name="Qian P.Y."/>
        </authorList>
    </citation>
    <scope>NUCLEOTIDE SEQUENCE</scope>
    <source>
        <strain evidence="1">R07B-5</strain>
    </source>
</reference>
<proteinExistence type="predicted"/>
<dbReference type="EMBL" id="JAODUO010000316">
    <property type="protein sequence ID" value="KAK2183288.1"/>
    <property type="molecule type" value="Genomic_DNA"/>
</dbReference>
<gene>
    <name evidence="1" type="ORF">NP493_317g01006</name>
</gene>
<sequence length="409" mass="46151">MRDVTFDRTQKKRTRLSFKLHRLLLRKMLLVSMCNLVTRSHLAAAENVCPLLVNIDNKAVYIPKRHTAASFHYLELHFAVDYKNRVVFWGTERHVWRAAFDGTNRVSIRNRANVCDPVIYGSDVTDLERETTLVFEVKTCNRVNVQLSTSRIQNVYQLEFAKSNVESNDVTIGPIRETTRQMSQFTQDCESTRQFWVSWKDDVISGGIGFSPGTKELVRLVDRRKEGNESVSKAHVTTTPTDVIATFKTVRMSALPVLDPPAKMEHSVHLHDDNNDTCLSLESTDMYTFSALSRQWVPESLDSCWMPGLAIKLCVPAKLNASFTVSITGHRLVCADTHFEVMGQRTKERACRVAGEYNGCKLSEAVGSGTGGLVTCLAKCLCEKDGCKQATIQIPNKHDDWKICEINVK</sequence>
<keyword evidence="2" id="KW-1185">Reference proteome</keyword>
<accession>A0AAD9L4M5</accession>
<protein>
    <submittedName>
        <fullName evidence="1">Uncharacterized protein</fullName>
    </submittedName>
</protein>
<dbReference type="Proteomes" id="UP001209878">
    <property type="component" value="Unassembled WGS sequence"/>
</dbReference>
<comment type="caution">
    <text evidence="1">The sequence shown here is derived from an EMBL/GenBank/DDBJ whole genome shotgun (WGS) entry which is preliminary data.</text>
</comment>
<organism evidence="1 2">
    <name type="scientific">Ridgeia piscesae</name>
    <name type="common">Tubeworm</name>
    <dbReference type="NCBI Taxonomy" id="27915"/>
    <lineage>
        <taxon>Eukaryota</taxon>
        <taxon>Metazoa</taxon>
        <taxon>Spiralia</taxon>
        <taxon>Lophotrochozoa</taxon>
        <taxon>Annelida</taxon>
        <taxon>Polychaeta</taxon>
        <taxon>Sedentaria</taxon>
        <taxon>Canalipalpata</taxon>
        <taxon>Sabellida</taxon>
        <taxon>Siboglinidae</taxon>
        <taxon>Ridgeia</taxon>
    </lineage>
</organism>
<evidence type="ECO:0000313" key="1">
    <source>
        <dbReference type="EMBL" id="KAK2183288.1"/>
    </source>
</evidence>
<name>A0AAD9L4M5_RIDPI</name>
<evidence type="ECO:0000313" key="2">
    <source>
        <dbReference type="Proteomes" id="UP001209878"/>
    </source>
</evidence>